<dbReference type="Proteomes" id="UP000430272">
    <property type="component" value="Unassembled WGS sequence"/>
</dbReference>
<comment type="caution">
    <text evidence="6">The sequence shown here is derived from an EMBL/GenBank/DDBJ whole genome shotgun (WGS) entry which is preliminary data.</text>
</comment>
<dbReference type="InterPro" id="IPR007792">
    <property type="entry name" value="T4SS_VirB3/TrbD/AvhB"/>
</dbReference>
<dbReference type="GO" id="GO:0016020">
    <property type="term" value="C:membrane"/>
    <property type="evidence" value="ECO:0007669"/>
    <property type="project" value="UniProtKB-SubCell"/>
</dbReference>
<evidence type="ECO:0000256" key="1">
    <source>
        <dbReference type="ARBA" id="ARBA00004370"/>
    </source>
</evidence>
<dbReference type="AlphaFoldDB" id="A0A844Y9Q5"/>
<keyword evidence="7" id="KW-1185">Reference proteome</keyword>
<evidence type="ECO:0000313" key="6">
    <source>
        <dbReference type="EMBL" id="MXO54631.1"/>
    </source>
</evidence>
<dbReference type="Pfam" id="PF05101">
    <property type="entry name" value="VirB3"/>
    <property type="match status" value="1"/>
</dbReference>
<comment type="subcellular location">
    <subcellularLocation>
        <location evidence="1">Membrane</location>
    </subcellularLocation>
</comment>
<evidence type="ECO:0000256" key="5">
    <source>
        <dbReference type="SAM" id="Phobius"/>
    </source>
</evidence>
<name>A0A844Y9Q5_9SPHN</name>
<dbReference type="EMBL" id="WTYD01000002">
    <property type="protein sequence ID" value="MXO54631.1"/>
    <property type="molecule type" value="Genomic_DNA"/>
</dbReference>
<evidence type="ECO:0000313" key="7">
    <source>
        <dbReference type="Proteomes" id="UP000430272"/>
    </source>
</evidence>
<gene>
    <name evidence="6" type="ORF">GRI47_11530</name>
</gene>
<evidence type="ECO:0000256" key="3">
    <source>
        <dbReference type="ARBA" id="ARBA00022989"/>
    </source>
</evidence>
<proteinExistence type="predicted"/>
<dbReference type="OrthoDB" id="5638399at2"/>
<protein>
    <submittedName>
        <fullName evidence="6">Uncharacterized protein</fullName>
    </submittedName>
</protein>
<keyword evidence="2 5" id="KW-0812">Transmembrane</keyword>
<evidence type="ECO:0000256" key="2">
    <source>
        <dbReference type="ARBA" id="ARBA00022692"/>
    </source>
</evidence>
<reference evidence="6 7" key="1">
    <citation type="submission" date="2019-12" db="EMBL/GenBank/DDBJ databases">
        <title>Genomic-based taxomic classification of the family Erythrobacteraceae.</title>
        <authorList>
            <person name="Xu L."/>
        </authorList>
    </citation>
    <scope>NUCLEOTIDE SEQUENCE [LARGE SCALE GENOMIC DNA]</scope>
    <source>
        <strain evidence="6 7">JCM 17468</strain>
    </source>
</reference>
<keyword evidence="4 5" id="KW-0472">Membrane</keyword>
<organism evidence="6 7">
    <name type="scientific">Qipengyuania pelagi</name>
    <dbReference type="NCBI Taxonomy" id="994320"/>
    <lineage>
        <taxon>Bacteria</taxon>
        <taxon>Pseudomonadati</taxon>
        <taxon>Pseudomonadota</taxon>
        <taxon>Alphaproteobacteria</taxon>
        <taxon>Sphingomonadales</taxon>
        <taxon>Erythrobacteraceae</taxon>
        <taxon>Qipengyuania</taxon>
    </lineage>
</organism>
<accession>A0A844Y9Q5</accession>
<evidence type="ECO:0000256" key="4">
    <source>
        <dbReference type="ARBA" id="ARBA00023136"/>
    </source>
</evidence>
<sequence>MAEQIRRDTLFTALTRPQMFVGVTYSFFVINAVIAVELFLIFRAG</sequence>
<feature type="transmembrane region" description="Helical" evidence="5">
    <location>
        <begin position="20"/>
        <end position="42"/>
    </location>
</feature>
<keyword evidence="3 5" id="KW-1133">Transmembrane helix</keyword>